<accession>A0A1H6SPJ9</accession>
<name>A0A1H6SPJ9_9EURY</name>
<dbReference type="AlphaFoldDB" id="A0A1H6SPJ9"/>
<dbReference type="OrthoDB" id="313310at2157"/>
<evidence type="ECO:0000256" key="1">
    <source>
        <dbReference type="ARBA" id="ARBA00004141"/>
    </source>
</evidence>
<feature type="domain" description="Yip1" evidence="6">
    <location>
        <begin position="25"/>
        <end position="192"/>
    </location>
</feature>
<keyword evidence="8" id="KW-1185">Reference proteome</keyword>
<feature type="transmembrane region" description="Helical" evidence="5">
    <location>
        <begin position="174"/>
        <end position="193"/>
    </location>
</feature>
<reference evidence="7 8" key="1">
    <citation type="submission" date="2016-10" db="EMBL/GenBank/DDBJ databases">
        <authorList>
            <person name="de Groot N.N."/>
        </authorList>
    </citation>
    <scope>NUCLEOTIDE SEQUENCE [LARGE SCALE GENOMIC DNA]</scope>
    <source>
        <strain evidence="7 8">DSM 22187</strain>
    </source>
</reference>
<accession>A0A2H4Q6F4</accession>
<keyword evidence="4 5" id="KW-0472">Membrane</keyword>
<organism evidence="7 8">
    <name type="scientific">Halohasta litchfieldiae</name>
    <dbReference type="NCBI Taxonomy" id="1073996"/>
    <lineage>
        <taxon>Archaea</taxon>
        <taxon>Methanobacteriati</taxon>
        <taxon>Methanobacteriota</taxon>
        <taxon>Stenosarchaea group</taxon>
        <taxon>Halobacteria</taxon>
        <taxon>Halobacteriales</taxon>
        <taxon>Haloferacaceae</taxon>
        <taxon>Halohasta</taxon>
    </lineage>
</organism>
<keyword evidence="2 5" id="KW-0812">Transmembrane</keyword>
<dbReference type="GeneID" id="35003983"/>
<feature type="transmembrane region" description="Helical" evidence="5">
    <location>
        <begin position="129"/>
        <end position="162"/>
    </location>
</feature>
<keyword evidence="3 5" id="KW-1133">Transmembrane helix</keyword>
<evidence type="ECO:0000313" key="8">
    <source>
        <dbReference type="Proteomes" id="UP000198888"/>
    </source>
</evidence>
<comment type="subcellular location">
    <subcellularLocation>
        <location evidence="1">Membrane</location>
        <topology evidence="1">Multi-pass membrane protein</topology>
    </subcellularLocation>
</comment>
<dbReference type="Pfam" id="PF04893">
    <property type="entry name" value="Yip1"/>
    <property type="match status" value="1"/>
</dbReference>
<evidence type="ECO:0000256" key="2">
    <source>
        <dbReference type="ARBA" id="ARBA00022692"/>
    </source>
</evidence>
<protein>
    <recommendedName>
        <fullName evidence="6">Yip1 domain-containing protein</fullName>
    </recommendedName>
</protein>
<dbReference type="EMBL" id="FNYR01000005">
    <property type="protein sequence ID" value="SEI66707.1"/>
    <property type="molecule type" value="Genomic_DNA"/>
</dbReference>
<evidence type="ECO:0000256" key="5">
    <source>
        <dbReference type="SAM" id="Phobius"/>
    </source>
</evidence>
<evidence type="ECO:0000313" key="7">
    <source>
        <dbReference type="EMBL" id="SEI66707.1"/>
    </source>
</evidence>
<evidence type="ECO:0000259" key="6">
    <source>
        <dbReference type="Pfam" id="PF04893"/>
    </source>
</evidence>
<evidence type="ECO:0000256" key="3">
    <source>
        <dbReference type="ARBA" id="ARBA00022989"/>
    </source>
</evidence>
<feature type="transmembrane region" description="Helical" evidence="5">
    <location>
        <begin position="46"/>
        <end position="64"/>
    </location>
</feature>
<evidence type="ECO:0000256" key="4">
    <source>
        <dbReference type="ARBA" id="ARBA00023136"/>
    </source>
</evidence>
<sequence>MTTWVETPRGGRDRGPTGLVRAWGEVLRRPRRFFANGVAPGDQAPGLSFAIVVALIYVGGLLAVQPERLLGEGRIPIMADSLGLTAVFVLLLLAVVVAPAALHLVSAIQTVILMLLVDDRAGVSETVQIIGYATAPCVFAWVPIPGVAALCGLYATGLLIVGLAVVHRTTSLRAAVAGMLPAILVFGVGFGAIRAGQAVAAGVVG</sequence>
<gene>
    <name evidence="7" type="ORF">SAMN05444271_10570</name>
</gene>
<dbReference type="KEGG" id="hae:halTADL_3217"/>
<dbReference type="STRING" id="1073996.SAMN05444271_10570"/>
<feature type="transmembrane region" description="Helical" evidence="5">
    <location>
        <begin position="84"/>
        <end position="117"/>
    </location>
</feature>
<dbReference type="RefSeq" id="WP_089671368.1">
    <property type="nucleotide sequence ID" value="NZ_CP024845.1"/>
</dbReference>
<dbReference type="InterPro" id="IPR006977">
    <property type="entry name" value="Yip1_dom"/>
</dbReference>
<dbReference type="Proteomes" id="UP000198888">
    <property type="component" value="Unassembled WGS sequence"/>
</dbReference>
<proteinExistence type="predicted"/>
<dbReference type="GO" id="GO:0016020">
    <property type="term" value="C:membrane"/>
    <property type="evidence" value="ECO:0007669"/>
    <property type="project" value="UniProtKB-SubCell"/>
</dbReference>